<dbReference type="Proteomes" id="UP001597475">
    <property type="component" value="Unassembled WGS sequence"/>
</dbReference>
<sequence>MRAKTDSGRFLKYQQDPVRYMRDVLNVQPWAGRNHKGQLELIQDIADSVSRQLAGEENVPKIFRVEAGHGVGKTFISAAVVNWFFDSYAPSITITTAPTKDQVELLLWKDIKSQRSGKGLPGRVLPGTPRMEKAPNHWAIGRTTSDNGGQGTARAQGQHAEYMLFICDEAEGVPKFQFDAINAMMTGGRVMIWLLIANPQTQGSEFYKLGKRPGVMNYRLSLLDFPNVLDGTDTVPGGTSREWVDGMIDSHCEPAPTHNEDEYTFEVPWRPGVIFRPDPEFQFRVMGVPPRNVALKSFTTPGAYEAALNRLLPLTAPDVVQIGVDVARFGNDYGKVYVYARGTLRLAASLSKLDTFAYVEAVRQAVRDAGPGTLSIRVDGTGGFGAGIIDLLRADEELQARAPAIHEVQFGAAAHDPEKYADLVTNLYAEAAETLRGAQVLKAQVPTELEDDLVDRRFDYVNRQGRILRKLEQKDVFKKRHKGRSPDDGDGAVLALAPEFVFSDPTNRDAIAALEDIQGDPFS</sequence>
<comment type="caution">
    <text evidence="1">The sequence shown here is derived from an EMBL/GenBank/DDBJ whole genome shotgun (WGS) entry which is preliminary data.</text>
</comment>
<evidence type="ECO:0000313" key="2">
    <source>
        <dbReference type="Proteomes" id="UP001597475"/>
    </source>
</evidence>
<proteinExistence type="predicted"/>
<dbReference type="Gene3D" id="3.40.50.300">
    <property type="entry name" value="P-loop containing nucleotide triphosphate hydrolases"/>
    <property type="match status" value="1"/>
</dbReference>
<dbReference type="InterPro" id="IPR027417">
    <property type="entry name" value="P-loop_NTPase"/>
</dbReference>
<keyword evidence="2" id="KW-1185">Reference proteome</keyword>
<dbReference type="RefSeq" id="WP_386846100.1">
    <property type="nucleotide sequence ID" value="NZ_JBHUMK010000052.1"/>
</dbReference>
<protein>
    <recommendedName>
        <fullName evidence="3">Terminase large subunit</fullName>
    </recommendedName>
</protein>
<name>A0ABW5P572_9DEIO</name>
<accession>A0ABW5P572</accession>
<evidence type="ECO:0008006" key="3">
    <source>
        <dbReference type="Google" id="ProtNLM"/>
    </source>
</evidence>
<gene>
    <name evidence="1" type="ORF">ACFSR9_11975</name>
</gene>
<organism evidence="1 2">
    <name type="scientific">Deinococcus taklimakanensis</name>
    <dbReference type="NCBI Taxonomy" id="536443"/>
    <lineage>
        <taxon>Bacteria</taxon>
        <taxon>Thermotogati</taxon>
        <taxon>Deinococcota</taxon>
        <taxon>Deinococci</taxon>
        <taxon>Deinococcales</taxon>
        <taxon>Deinococcaceae</taxon>
        <taxon>Deinococcus</taxon>
    </lineage>
</organism>
<dbReference type="Gene3D" id="3.30.420.240">
    <property type="match status" value="1"/>
</dbReference>
<dbReference type="EMBL" id="JBHUMK010000052">
    <property type="protein sequence ID" value="MFD2610150.1"/>
    <property type="molecule type" value="Genomic_DNA"/>
</dbReference>
<reference evidence="2" key="1">
    <citation type="journal article" date="2019" name="Int. J. Syst. Evol. Microbiol.">
        <title>The Global Catalogue of Microorganisms (GCM) 10K type strain sequencing project: providing services to taxonomists for standard genome sequencing and annotation.</title>
        <authorList>
            <consortium name="The Broad Institute Genomics Platform"/>
            <consortium name="The Broad Institute Genome Sequencing Center for Infectious Disease"/>
            <person name="Wu L."/>
            <person name="Ma J."/>
        </authorList>
    </citation>
    <scope>NUCLEOTIDE SEQUENCE [LARGE SCALE GENOMIC DNA]</scope>
    <source>
        <strain evidence="2">KCTC 33842</strain>
    </source>
</reference>
<evidence type="ECO:0000313" key="1">
    <source>
        <dbReference type="EMBL" id="MFD2610150.1"/>
    </source>
</evidence>